<evidence type="ECO:0000256" key="1">
    <source>
        <dbReference type="ARBA" id="ARBA00022679"/>
    </source>
</evidence>
<reference evidence="4 5" key="1">
    <citation type="submission" date="2020-08" db="EMBL/GenBank/DDBJ databases">
        <title>Sequencing the genomes of 1000 actinobacteria strains.</title>
        <authorList>
            <person name="Klenk H.-P."/>
        </authorList>
    </citation>
    <scope>NUCLEOTIDE SEQUENCE [LARGE SCALE GENOMIC DNA]</scope>
    <source>
        <strain evidence="4 5">DSM 41654</strain>
    </source>
</reference>
<evidence type="ECO:0000256" key="2">
    <source>
        <dbReference type="ARBA" id="ARBA00023315"/>
    </source>
</evidence>
<proteinExistence type="predicted"/>
<dbReference type="SUPFAM" id="SSF55729">
    <property type="entry name" value="Acyl-CoA N-acyltransferases (Nat)"/>
    <property type="match status" value="1"/>
</dbReference>
<dbReference type="PANTHER" id="PTHR43800">
    <property type="entry name" value="PEPTIDYL-LYSINE N-ACETYLTRANSFERASE YJAB"/>
    <property type="match status" value="1"/>
</dbReference>
<dbReference type="PROSITE" id="PS51186">
    <property type="entry name" value="GNAT"/>
    <property type="match status" value="1"/>
</dbReference>
<sequence length="200" mass="22211">MHRQYELVEPTGGDAAELGRVLLAAWLETYPNPAAGVDERWIRAQRGDSATPEGACRWREFIESTTRDPDRSFCRVVRRGPQAPIVGFLCGRREDPASGGHVTLGPMYLLAAAQGLGIGRQMMAEFLDWAGPVPVLLWVTSYNESAVRFYRHYGFQPTGERELWQGRLPNERMRRAAEVAADQAGWRSGTAGIKPGRNVG</sequence>
<feature type="domain" description="N-acetyltransferase" evidence="3">
    <location>
        <begin position="27"/>
        <end position="178"/>
    </location>
</feature>
<evidence type="ECO:0000313" key="4">
    <source>
        <dbReference type="EMBL" id="MBB4921607.1"/>
    </source>
</evidence>
<evidence type="ECO:0000313" key="5">
    <source>
        <dbReference type="Proteomes" id="UP000540506"/>
    </source>
</evidence>
<dbReference type="InterPro" id="IPR016181">
    <property type="entry name" value="Acyl_CoA_acyltransferase"/>
</dbReference>
<dbReference type="CDD" id="cd04301">
    <property type="entry name" value="NAT_SF"/>
    <property type="match status" value="1"/>
</dbReference>
<dbReference type="Proteomes" id="UP000540506">
    <property type="component" value="Unassembled WGS sequence"/>
</dbReference>
<keyword evidence="2" id="KW-0012">Acyltransferase</keyword>
<gene>
    <name evidence="4" type="ORF">FHR34_000600</name>
</gene>
<dbReference type="PANTHER" id="PTHR43800:SF1">
    <property type="entry name" value="PEPTIDYL-LYSINE N-ACETYLTRANSFERASE YJAB"/>
    <property type="match status" value="1"/>
</dbReference>
<organism evidence="4 5">
    <name type="scientific">Kitasatospora kifunensis</name>
    <name type="common">Streptomyces kifunensis</name>
    <dbReference type="NCBI Taxonomy" id="58351"/>
    <lineage>
        <taxon>Bacteria</taxon>
        <taxon>Bacillati</taxon>
        <taxon>Actinomycetota</taxon>
        <taxon>Actinomycetes</taxon>
        <taxon>Kitasatosporales</taxon>
        <taxon>Streptomycetaceae</taxon>
        <taxon>Kitasatospora</taxon>
    </lineage>
</organism>
<dbReference type="InterPro" id="IPR000182">
    <property type="entry name" value="GNAT_dom"/>
</dbReference>
<dbReference type="Pfam" id="PF00583">
    <property type="entry name" value="Acetyltransf_1"/>
    <property type="match status" value="1"/>
</dbReference>
<accession>A0A7W7QXJ5</accession>
<evidence type="ECO:0000259" key="3">
    <source>
        <dbReference type="PROSITE" id="PS51186"/>
    </source>
</evidence>
<keyword evidence="5" id="KW-1185">Reference proteome</keyword>
<comment type="caution">
    <text evidence="4">The sequence shown here is derived from an EMBL/GenBank/DDBJ whole genome shotgun (WGS) entry which is preliminary data.</text>
</comment>
<dbReference type="RefSeq" id="WP_184933909.1">
    <property type="nucleotide sequence ID" value="NZ_JACHJV010000001.1"/>
</dbReference>
<dbReference type="GO" id="GO:0016747">
    <property type="term" value="F:acyltransferase activity, transferring groups other than amino-acyl groups"/>
    <property type="evidence" value="ECO:0007669"/>
    <property type="project" value="InterPro"/>
</dbReference>
<name>A0A7W7QXJ5_KITKI</name>
<protein>
    <submittedName>
        <fullName evidence="4">GNAT superfamily N-acetyltransferase</fullName>
    </submittedName>
</protein>
<keyword evidence="1 4" id="KW-0808">Transferase</keyword>
<dbReference type="AlphaFoldDB" id="A0A7W7QXJ5"/>
<dbReference type="Gene3D" id="3.40.630.30">
    <property type="match status" value="1"/>
</dbReference>
<dbReference type="EMBL" id="JACHJV010000001">
    <property type="protein sequence ID" value="MBB4921607.1"/>
    <property type="molecule type" value="Genomic_DNA"/>
</dbReference>